<sequence>MDDPLKNRKLPDVFSKPVTSSLYVKPVTDVMKAPMRDVVTESGANDSILDRPSLKIEEHIPDVIHQHAYSPFEKKKHVDKWSILTLEDVEVDEEEQARVQRNLHHVQDF</sequence>
<name>A0ABY7F7M3_MYAAR</name>
<dbReference type="Proteomes" id="UP001164746">
    <property type="component" value="Chromosome 10"/>
</dbReference>
<keyword evidence="2" id="KW-1185">Reference proteome</keyword>
<gene>
    <name evidence="1" type="ORF">MAR_032559</name>
</gene>
<reference evidence="1" key="1">
    <citation type="submission" date="2022-11" db="EMBL/GenBank/DDBJ databases">
        <title>Centuries of genome instability and evolution in soft-shell clam transmissible cancer (bioRxiv).</title>
        <authorList>
            <person name="Hart S.F.M."/>
            <person name="Yonemitsu M.A."/>
            <person name="Giersch R.M."/>
            <person name="Beal B.F."/>
            <person name="Arriagada G."/>
            <person name="Davis B.W."/>
            <person name="Ostrander E.A."/>
            <person name="Goff S.P."/>
            <person name="Metzger M.J."/>
        </authorList>
    </citation>
    <scope>NUCLEOTIDE SEQUENCE</scope>
    <source>
        <strain evidence="1">MELC-2E11</strain>
        <tissue evidence="1">Siphon/mantle</tissue>
    </source>
</reference>
<proteinExistence type="predicted"/>
<protein>
    <submittedName>
        <fullName evidence="1">Uncharacterized protein</fullName>
    </submittedName>
</protein>
<evidence type="ECO:0000313" key="2">
    <source>
        <dbReference type="Proteomes" id="UP001164746"/>
    </source>
</evidence>
<evidence type="ECO:0000313" key="1">
    <source>
        <dbReference type="EMBL" id="WAR17965.1"/>
    </source>
</evidence>
<dbReference type="EMBL" id="CP111021">
    <property type="protein sequence ID" value="WAR17965.1"/>
    <property type="molecule type" value="Genomic_DNA"/>
</dbReference>
<organism evidence="1 2">
    <name type="scientific">Mya arenaria</name>
    <name type="common">Soft-shell clam</name>
    <dbReference type="NCBI Taxonomy" id="6604"/>
    <lineage>
        <taxon>Eukaryota</taxon>
        <taxon>Metazoa</taxon>
        <taxon>Spiralia</taxon>
        <taxon>Lophotrochozoa</taxon>
        <taxon>Mollusca</taxon>
        <taxon>Bivalvia</taxon>
        <taxon>Autobranchia</taxon>
        <taxon>Heteroconchia</taxon>
        <taxon>Euheterodonta</taxon>
        <taxon>Imparidentia</taxon>
        <taxon>Neoheterodontei</taxon>
        <taxon>Myida</taxon>
        <taxon>Myoidea</taxon>
        <taxon>Myidae</taxon>
        <taxon>Mya</taxon>
    </lineage>
</organism>
<accession>A0ABY7F7M3</accession>